<proteinExistence type="predicted"/>
<dbReference type="Proteomes" id="UP001449657">
    <property type="component" value="Chromosome"/>
</dbReference>
<sequence length="252" mass="28925">MRITLLLLLISISATAQTSSLAVINDPDGFTNIRRSPGAQAPVAAIVLKDQPFYVEPSQCEWWKVNAVMWNMASLAGFEGFIHKSRVQFVRELPDSVQQGFFKRQLRAIRQQCKLADALREKSFDRQTNALDKTLFDSATHTRMRAYDATYESLVEDVRIYLCRTKDVLILKEWLQAEIDTEKSASEIPSIALGECYICQPEWLLEQLRSFPKARRIHFYDDIAHGLTFADDLPSAKLSKLEQQLTQERKRP</sequence>
<evidence type="ECO:0000313" key="2">
    <source>
        <dbReference type="EMBL" id="WZN44557.1"/>
    </source>
</evidence>
<evidence type="ECO:0000256" key="1">
    <source>
        <dbReference type="SAM" id="SignalP"/>
    </source>
</evidence>
<dbReference type="EMBL" id="CP150096">
    <property type="protein sequence ID" value="WZN44557.1"/>
    <property type="molecule type" value="Genomic_DNA"/>
</dbReference>
<keyword evidence="1" id="KW-0732">Signal</keyword>
<dbReference type="RefSeq" id="WP_341839337.1">
    <property type="nucleotide sequence ID" value="NZ_CP149792.1"/>
</dbReference>
<organism evidence="2 3">
    <name type="scientific">Chitinophaga caseinilytica</name>
    <dbReference type="NCBI Taxonomy" id="2267521"/>
    <lineage>
        <taxon>Bacteria</taxon>
        <taxon>Pseudomonadati</taxon>
        <taxon>Bacteroidota</taxon>
        <taxon>Chitinophagia</taxon>
        <taxon>Chitinophagales</taxon>
        <taxon>Chitinophagaceae</taxon>
        <taxon>Chitinophaga</taxon>
    </lineage>
</organism>
<reference evidence="2 3" key="1">
    <citation type="submission" date="2024-03" db="EMBL/GenBank/DDBJ databases">
        <title>Chitinophaga caseinilytica sp. nov., a casein hydrolysing bacterium isolated from forest soil.</title>
        <authorList>
            <person name="Lee D.S."/>
            <person name="Han D.M."/>
            <person name="Baek J.H."/>
            <person name="Choi D.G."/>
            <person name="Jeon J.H."/>
            <person name="Jeon C.O."/>
        </authorList>
    </citation>
    <scope>NUCLEOTIDE SEQUENCE [LARGE SCALE GENOMIC DNA]</scope>
    <source>
        <strain evidence="2 3">KACC 19118</strain>
    </source>
</reference>
<accession>A0ABZ2YZQ2</accession>
<name>A0ABZ2YZQ2_9BACT</name>
<evidence type="ECO:0000313" key="3">
    <source>
        <dbReference type="Proteomes" id="UP001449657"/>
    </source>
</evidence>
<keyword evidence="3" id="KW-1185">Reference proteome</keyword>
<feature type="chain" id="PRO_5045192001" description="SH3 domain-containing protein" evidence="1">
    <location>
        <begin position="17"/>
        <end position="252"/>
    </location>
</feature>
<gene>
    <name evidence="2" type="ORF">WJU22_16810</name>
</gene>
<feature type="signal peptide" evidence="1">
    <location>
        <begin position="1"/>
        <end position="16"/>
    </location>
</feature>
<evidence type="ECO:0008006" key="4">
    <source>
        <dbReference type="Google" id="ProtNLM"/>
    </source>
</evidence>
<protein>
    <recommendedName>
        <fullName evidence="4">SH3 domain-containing protein</fullName>
    </recommendedName>
</protein>